<dbReference type="Pfam" id="PF02518">
    <property type="entry name" value="HATPase_c"/>
    <property type="match status" value="1"/>
</dbReference>
<comment type="caution">
    <text evidence="9">The sequence shown here is derived from an EMBL/GenBank/DDBJ whole genome shotgun (WGS) entry which is preliminary data.</text>
</comment>
<dbReference type="EMBL" id="RSCL01000018">
    <property type="protein sequence ID" value="RUT01802.1"/>
    <property type="molecule type" value="Genomic_DNA"/>
</dbReference>
<reference evidence="9" key="2">
    <citation type="journal article" date="2019" name="Genome Biol. Evol.">
        <title>Day and night: Metabolic profiles and evolutionary relationships of six axenic non-marine cyanobacteria.</title>
        <authorList>
            <person name="Will S.E."/>
            <person name="Henke P."/>
            <person name="Boedeker C."/>
            <person name="Huang S."/>
            <person name="Brinkmann H."/>
            <person name="Rohde M."/>
            <person name="Jarek M."/>
            <person name="Friedl T."/>
            <person name="Seufert S."/>
            <person name="Schumacher M."/>
            <person name="Overmann J."/>
            <person name="Neumann-Schaal M."/>
            <person name="Petersen J."/>
        </authorList>
    </citation>
    <scope>NUCLEOTIDE SEQUENCE [LARGE SCALE GENOMIC DNA]</scope>
    <source>
        <strain evidence="9">PCC 7102</strain>
    </source>
</reference>
<dbReference type="InterPro" id="IPR004358">
    <property type="entry name" value="Sig_transdc_His_kin-like_C"/>
</dbReference>
<dbReference type="Proteomes" id="UP000271624">
    <property type="component" value="Unassembled WGS sequence"/>
</dbReference>
<name>A0A3S1C7M7_9CYAN</name>
<evidence type="ECO:0000313" key="10">
    <source>
        <dbReference type="Proteomes" id="UP000271624"/>
    </source>
</evidence>
<dbReference type="Gene3D" id="3.30.565.10">
    <property type="entry name" value="Histidine kinase-like ATPase, C-terminal domain"/>
    <property type="match status" value="1"/>
</dbReference>
<dbReference type="InterPro" id="IPR011006">
    <property type="entry name" value="CheY-like_superfamily"/>
</dbReference>
<keyword evidence="3 6" id="KW-0597">Phosphoprotein</keyword>
<dbReference type="InterPro" id="IPR036890">
    <property type="entry name" value="HATPase_C_sf"/>
</dbReference>
<dbReference type="PANTHER" id="PTHR43547:SF2">
    <property type="entry name" value="HYBRID SIGNAL TRANSDUCTION HISTIDINE KINASE C"/>
    <property type="match status" value="1"/>
</dbReference>
<dbReference type="EC" id="2.7.13.3" evidence="2"/>
<evidence type="ECO:0000256" key="3">
    <source>
        <dbReference type="ARBA" id="ARBA00022553"/>
    </source>
</evidence>
<keyword evidence="5" id="KW-0902">Two-component regulatory system</keyword>
<reference evidence="9" key="1">
    <citation type="submission" date="2018-12" db="EMBL/GenBank/DDBJ databases">
        <authorList>
            <person name="Will S."/>
            <person name="Neumann-Schaal M."/>
            <person name="Henke P."/>
        </authorList>
    </citation>
    <scope>NUCLEOTIDE SEQUENCE</scope>
    <source>
        <strain evidence="9">PCC 7102</strain>
    </source>
</reference>
<evidence type="ECO:0000256" key="4">
    <source>
        <dbReference type="ARBA" id="ARBA00022777"/>
    </source>
</evidence>
<dbReference type="AlphaFoldDB" id="A0A3S1C7M7"/>
<feature type="domain" description="Histidine kinase" evidence="7">
    <location>
        <begin position="1"/>
        <end position="44"/>
    </location>
</feature>
<evidence type="ECO:0000259" key="8">
    <source>
        <dbReference type="PROSITE" id="PS50110"/>
    </source>
</evidence>
<evidence type="ECO:0000256" key="6">
    <source>
        <dbReference type="PROSITE-ProRule" id="PRU00169"/>
    </source>
</evidence>
<keyword evidence="4" id="KW-0418">Kinase</keyword>
<feature type="domain" description="Response regulatory" evidence="8">
    <location>
        <begin position="66"/>
        <end position="184"/>
    </location>
</feature>
<protein>
    <recommendedName>
        <fullName evidence="2">histidine kinase</fullName>
        <ecNumber evidence="2">2.7.13.3</ecNumber>
    </recommendedName>
</protein>
<dbReference type="SUPFAM" id="SSF55874">
    <property type="entry name" value="ATPase domain of HSP90 chaperone/DNA topoisomerase II/histidine kinase"/>
    <property type="match status" value="1"/>
</dbReference>
<dbReference type="InterPro" id="IPR005467">
    <property type="entry name" value="His_kinase_dom"/>
</dbReference>
<organism evidence="9 10">
    <name type="scientific">Dulcicalothrix desertica PCC 7102</name>
    <dbReference type="NCBI Taxonomy" id="232991"/>
    <lineage>
        <taxon>Bacteria</taxon>
        <taxon>Bacillati</taxon>
        <taxon>Cyanobacteriota</taxon>
        <taxon>Cyanophyceae</taxon>
        <taxon>Nostocales</taxon>
        <taxon>Calotrichaceae</taxon>
        <taxon>Dulcicalothrix</taxon>
    </lineage>
</organism>
<proteinExistence type="predicted"/>
<evidence type="ECO:0000256" key="1">
    <source>
        <dbReference type="ARBA" id="ARBA00000085"/>
    </source>
</evidence>
<dbReference type="PROSITE" id="PS50110">
    <property type="entry name" value="RESPONSE_REGULATORY"/>
    <property type="match status" value="1"/>
</dbReference>
<sequence length="191" mass="20142">MFGGLGLGLAIVRHLVELHGGTVCADSPGEGMGATFAIKLPLVKTESTEEVVSKTSESSLNLNGIKILVVDDETDSRELVKFIVEQAGAEVIAADGAKQALATLTQWLPNILISDIGMPEMNGYMLLQQVRTLAPQQGGQIPAIALTAYAGDYNKQQASLAGFQGHIAKPIEPINLLKAIKDLIITPVRAG</sequence>
<comment type="catalytic activity">
    <reaction evidence="1">
        <text>ATP + protein L-histidine = ADP + protein N-phospho-L-histidine.</text>
        <dbReference type="EC" id="2.7.13.3"/>
    </reaction>
</comment>
<keyword evidence="10" id="KW-1185">Reference proteome</keyword>
<accession>A0A3S1C7M7</accession>
<dbReference type="SMART" id="SM00448">
    <property type="entry name" value="REC"/>
    <property type="match status" value="1"/>
</dbReference>
<feature type="modified residue" description="4-aspartylphosphate" evidence="6">
    <location>
        <position position="115"/>
    </location>
</feature>
<dbReference type="PANTHER" id="PTHR43547">
    <property type="entry name" value="TWO-COMPONENT HISTIDINE KINASE"/>
    <property type="match status" value="1"/>
</dbReference>
<dbReference type="CDD" id="cd17580">
    <property type="entry name" value="REC_2_DhkD-like"/>
    <property type="match status" value="1"/>
</dbReference>
<dbReference type="GO" id="GO:0000155">
    <property type="term" value="F:phosphorelay sensor kinase activity"/>
    <property type="evidence" value="ECO:0007669"/>
    <property type="project" value="TreeGrafter"/>
</dbReference>
<dbReference type="InterPro" id="IPR001789">
    <property type="entry name" value="Sig_transdc_resp-reg_receiver"/>
</dbReference>
<dbReference type="PROSITE" id="PS50109">
    <property type="entry name" value="HIS_KIN"/>
    <property type="match status" value="1"/>
</dbReference>
<dbReference type="InterPro" id="IPR003594">
    <property type="entry name" value="HATPase_dom"/>
</dbReference>
<dbReference type="Gene3D" id="3.40.50.2300">
    <property type="match status" value="1"/>
</dbReference>
<evidence type="ECO:0000256" key="2">
    <source>
        <dbReference type="ARBA" id="ARBA00012438"/>
    </source>
</evidence>
<dbReference type="PRINTS" id="PR00344">
    <property type="entry name" value="BCTRLSENSOR"/>
</dbReference>
<gene>
    <name evidence="9" type="ORF">DSM106972_064250</name>
</gene>
<dbReference type="SUPFAM" id="SSF52172">
    <property type="entry name" value="CheY-like"/>
    <property type="match status" value="1"/>
</dbReference>
<evidence type="ECO:0000313" key="9">
    <source>
        <dbReference type="EMBL" id="RUT01802.1"/>
    </source>
</evidence>
<keyword evidence="4" id="KW-0808">Transferase</keyword>
<dbReference type="Pfam" id="PF00072">
    <property type="entry name" value="Response_reg"/>
    <property type="match status" value="1"/>
</dbReference>
<evidence type="ECO:0000256" key="5">
    <source>
        <dbReference type="ARBA" id="ARBA00023012"/>
    </source>
</evidence>
<evidence type="ECO:0000259" key="7">
    <source>
        <dbReference type="PROSITE" id="PS50109"/>
    </source>
</evidence>